<protein>
    <submittedName>
        <fullName evidence="1">Uncharacterized protein</fullName>
    </submittedName>
</protein>
<reference evidence="2" key="1">
    <citation type="journal article" date="2019" name="Int. J. Syst. Evol. Microbiol.">
        <title>The Global Catalogue of Microorganisms (GCM) 10K type strain sequencing project: providing services to taxonomists for standard genome sequencing and annotation.</title>
        <authorList>
            <consortium name="The Broad Institute Genomics Platform"/>
            <consortium name="The Broad Institute Genome Sequencing Center for Infectious Disease"/>
            <person name="Wu L."/>
            <person name="Ma J."/>
        </authorList>
    </citation>
    <scope>NUCLEOTIDE SEQUENCE [LARGE SCALE GENOMIC DNA]</scope>
    <source>
        <strain evidence="2">KCTC 33576</strain>
    </source>
</reference>
<accession>A0ABW5XIR4</accession>
<sequence>MGNEELMTQFIPDKQLLEEELAAPTIVVEKPPAFTLPKGLRLASEEDDA</sequence>
<comment type="caution">
    <text evidence="1">The sequence shown here is derived from an EMBL/GenBank/DDBJ whole genome shotgun (WGS) entry which is preliminary data.</text>
</comment>
<dbReference type="RefSeq" id="WP_377468108.1">
    <property type="nucleotide sequence ID" value="NZ_JBHUOP010000009.1"/>
</dbReference>
<dbReference type="EMBL" id="JBHUOP010000009">
    <property type="protein sequence ID" value="MFD2841758.1"/>
    <property type="molecule type" value="Genomic_DNA"/>
</dbReference>
<proteinExistence type="predicted"/>
<name>A0ABW5XIR4_9MICO</name>
<dbReference type="Proteomes" id="UP001597391">
    <property type="component" value="Unassembled WGS sequence"/>
</dbReference>
<organism evidence="1 2">
    <name type="scientific">Populibacterium corticicola</name>
    <dbReference type="NCBI Taxonomy" id="1812826"/>
    <lineage>
        <taxon>Bacteria</taxon>
        <taxon>Bacillati</taxon>
        <taxon>Actinomycetota</taxon>
        <taxon>Actinomycetes</taxon>
        <taxon>Micrococcales</taxon>
        <taxon>Jonesiaceae</taxon>
        <taxon>Populibacterium</taxon>
    </lineage>
</organism>
<keyword evidence="2" id="KW-1185">Reference proteome</keyword>
<gene>
    <name evidence="1" type="ORF">ACFSYH_14445</name>
</gene>
<evidence type="ECO:0000313" key="2">
    <source>
        <dbReference type="Proteomes" id="UP001597391"/>
    </source>
</evidence>
<evidence type="ECO:0000313" key="1">
    <source>
        <dbReference type="EMBL" id="MFD2841758.1"/>
    </source>
</evidence>